<feature type="compositionally biased region" description="Basic and acidic residues" evidence="10">
    <location>
        <begin position="972"/>
        <end position="981"/>
    </location>
</feature>
<organism evidence="13">
    <name type="scientific">Volvox carteri f. nagariensis</name>
    <dbReference type="NCBI Taxonomy" id="3068"/>
    <lineage>
        <taxon>Eukaryota</taxon>
        <taxon>Viridiplantae</taxon>
        <taxon>Chlorophyta</taxon>
        <taxon>core chlorophytes</taxon>
        <taxon>Chlorophyceae</taxon>
        <taxon>CS clade</taxon>
        <taxon>Chlamydomonadales</taxon>
        <taxon>Volvocaceae</taxon>
        <taxon>Volvox</taxon>
    </lineage>
</organism>
<dbReference type="GO" id="GO:0016255">
    <property type="term" value="P:attachment of GPI anchor to protein"/>
    <property type="evidence" value="ECO:0007669"/>
    <property type="project" value="InterPro"/>
</dbReference>
<evidence type="ECO:0000313" key="13">
    <source>
        <dbReference type="Proteomes" id="UP000001058"/>
    </source>
</evidence>
<dbReference type="PANTHER" id="PTHR21072:SF13">
    <property type="entry name" value="GPI TRANSAMIDASE COMPONENT PIG-S"/>
    <property type="match status" value="1"/>
</dbReference>
<reference evidence="12 13" key="1">
    <citation type="journal article" date="2010" name="Science">
        <title>Genomic analysis of organismal complexity in the multicellular green alga Volvox carteri.</title>
        <authorList>
            <person name="Prochnik S.E."/>
            <person name="Umen J."/>
            <person name="Nedelcu A.M."/>
            <person name="Hallmann A."/>
            <person name="Miller S.M."/>
            <person name="Nishii I."/>
            <person name="Ferris P."/>
            <person name="Kuo A."/>
            <person name="Mitros T."/>
            <person name="Fritz-Laylin L.K."/>
            <person name="Hellsten U."/>
            <person name="Chapman J."/>
            <person name="Simakov O."/>
            <person name="Rensing S.A."/>
            <person name="Terry A."/>
            <person name="Pangilinan J."/>
            <person name="Kapitonov V."/>
            <person name="Jurka J."/>
            <person name="Salamov A."/>
            <person name="Shapiro H."/>
            <person name="Schmutz J."/>
            <person name="Grimwood J."/>
            <person name="Lindquist E."/>
            <person name="Lucas S."/>
            <person name="Grigoriev I.V."/>
            <person name="Schmitt R."/>
            <person name="Kirk D."/>
            <person name="Rokhsar D.S."/>
        </authorList>
    </citation>
    <scope>NUCLEOTIDE SEQUENCE [LARGE SCALE GENOMIC DNA]</scope>
    <source>
        <strain evidence="13">f. Nagariensis / Eve</strain>
    </source>
</reference>
<keyword evidence="13" id="KW-1185">Reference proteome</keyword>
<sequence length="991" mass="104322">MTETGHPAKRRFWSVLTLVAYIFCIALPVWYNSVRIPRVALPRDEIEALAAAVSEPLAAALSSTITVYVVCPGPGYSCLEYRQLSDFAQQLGLAVLEQAGMRGEQAPLVVRVLHDAPDSCSASSWVAPGEAARRVAAAAKGPLGGGPASAVSGGGGGTDGGSGCLDLVTSPDLHRIVMGGQDRDFDDWAAGQLAGQDRPGNYHLFVVPDPWLGPSELPYGSVGRRRVAFVRHPPALGPTHGSVIRLAALLAAPAFASQLGAPLPAGTPSSPTPEIPDTDTNPDSETSRQPLPISATAQLHLSFSLCNAQPSPNHHDGGDRGASIAPAAAAAFTWSFPQFEAQFVAPLKRVLSPAARLTASSQVLYFTPARVNGNWDEHRGAFVLPYAQLPFFVDSSWPLDPGRTGLPTSAAGDGGVPYDVAAVTVGSRRVTVGEAMTMPQAGAPGAATGAAAAAAAMPHLLPPPAAAALPPAVLHFVLYAPPPHQRPLVFLGPDGSPAPANSFRVPGWGMLQVLNQVPEPDLISAQVGAEAMEAFAVELVSQLRALLGLGPARRRLLRLVQASANTSAAAGAAGASAVGRVTVLSALRTGLAPWEVDALVRRRVREDAAGAAATLAALARLLRQVPTLAVPAHVGAHVRQAVAALWRTLRLAAQGRYEEASRRSAQETRSYSEAAFSDPALSSRLNVPDTHLVGVYLPFCLPAVVPLLQALLQEFRQQRRRRKEGENVRRRSCTGRPEAATAAEAGPTQGSGGKAPPRQEAAAAGDTATVAAEVENKAKDGSGDEGGSTLRPARRTVRVMAYATDVPEEAYACVGLAQCFRKTGGGLEPVLVIEPLSASSLECLANGARTSYKMVTGVSFGDAMNRNRDVLPDAFRDAPFCENYEFRCEAAARTWQRPHAQDNLMDIVPLGKARSNFNFSLEDKRILNMDNVVNDSDNIKQDMSIDVYGRKKADDLKAKQATEAAAAKAAEEAKATKKQKEEDDLDALLLA</sequence>
<evidence type="ECO:0000256" key="1">
    <source>
        <dbReference type="ARBA" id="ARBA00004477"/>
    </source>
</evidence>
<evidence type="ECO:0000256" key="9">
    <source>
        <dbReference type="ARBA" id="ARBA00023180"/>
    </source>
</evidence>
<feature type="region of interest" description="Disordered" evidence="10">
    <location>
        <begin position="261"/>
        <end position="289"/>
    </location>
</feature>
<dbReference type="PANTHER" id="PTHR21072">
    <property type="entry name" value="GPI TRANSAMIDASE COMPONENT PIG-S"/>
    <property type="match status" value="1"/>
</dbReference>
<name>D8UCL8_VOLCA</name>
<protein>
    <submittedName>
        <fullName evidence="12">Uncharacterized protein</fullName>
    </submittedName>
</protein>
<feature type="region of interest" description="Disordered" evidence="10">
    <location>
        <begin position="972"/>
        <end position="991"/>
    </location>
</feature>
<evidence type="ECO:0000256" key="10">
    <source>
        <dbReference type="SAM" id="MobiDB-lite"/>
    </source>
</evidence>
<dbReference type="Proteomes" id="UP000001058">
    <property type="component" value="Unassembled WGS sequence"/>
</dbReference>
<dbReference type="STRING" id="3068.D8UCL8"/>
<dbReference type="UniPathway" id="UPA00196"/>
<keyword evidence="9" id="KW-0325">Glycoprotein</keyword>
<feature type="compositionally biased region" description="Low complexity" evidence="10">
    <location>
        <begin position="734"/>
        <end position="747"/>
    </location>
</feature>
<evidence type="ECO:0000256" key="6">
    <source>
        <dbReference type="ARBA" id="ARBA00022824"/>
    </source>
</evidence>
<dbReference type="InterPro" id="IPR019540">
    <property type="entry name" value="PtdIno-glycan_biosynth_class_S"/>
</dbReference>
<dbReference type="KEGG" id="vcn:VOLCADRAFT_107210"/>
<evidence type="ECO:0000256" key="2">
    <source>
        <dbReference type="ARBA" id="ARBA00004687"/>
    </source>
</evidence>
<evidence type="ECO:0000256" key="3">
    <source>
        <dbReference type="ARBA" id="ARBA00005316"/>
    </source>
</evidence>
<dbReference type="InParanoid" id="D8UCL8"/>
<accession>D8UCL8</accession>
<dbReference type="AlphaFoldDB" id="D8UCL8"/>
<dbReference type="GeneID" id="9619399"/>
<keyword evidence="7 11" id="KW-1133">Transmembrane helix</keyword>
<keyword evidence="5 11" id="KW-0812">Transmembrane</keyword>
<dbReference type="RefSeq" id="XP_002956430.1">
    <property type="nucleotide sequence ID" value="XM_002956384.1"/>
</dbReference>
<dbReference type="eggNOG" id="KOG2459">
    <property type="taxonomic scope" value="Eukaryota"/>
</dbReference>
<comment type="subcellular location">
    <subcellularLocation>
        <location evidence="1">Endoplasmic reticulum membrane</location>
        <topology evidence="1">Multi-pass membrane protein</topology>
    </subcellularLocation>
</comment>
<feature type="compositionally biased region" description="Acidic residues" evidence="10">
    <location>
        <begin position="982"/>
        <end position="991"/>
    </location>
</feature>
<keyword evidence="4" id="KW-0337">GPI-anchor biosynthesis</keyword>
<dbReference type="GO" id="GO:0042765">
    <property type="term" value="C:GPI-anchor transamidase complex"/>
    <property type="evidence" value="ECO:0007669"/>
    <property type="project" value="InterPro"/>
</dbReference>
<evidence type="ECO:0000313" key="12">
    <source>
        <dbReference type="EMBL" id="EFJ42574.1"/>
    </source>
</evidence>
<gene>
    <name evidence="12" type="ORF">VOLCADRAFT_107210</name>
</gene>
<dbReference type="Pfam" id="PF10510">
    <property type="entry name" value="PIG-S"/>
    <property type="match status" value="1"/>
</dbReference>
<evidence type="ECO:0000256" key="7">
    <source>
        <dbReference type="ARBA" id="ARBA00022989"/>
    </source>
</evidence>
<evidence type="ECO:0000256" key="5">
    <source>
        <dbReference type="ARBA" id="ARBA00022692"/>
    </source>
</evidence>
<keyword evidence="8 11" id="KW-0472">Membrane</keyword>
<feature type="transmembrane region" description="Helical" evidence="11">
    <location>
        <begin position="12"/>
        <end position="31"/>
    </location>
</feature>
<evidence type="ECO:0000256" key="11">
    <source>
        <dbReference type="SAM" id="Phobius"/>
    </source>
</evidence>
<dbReference type="GO" id="GO:0006506">
    <property type="term" value="P:GPI anchor biosynthetic process"/>
    <property type="evidence" value="ECO:0007669"/>
    <property type="project" value="UniProtKB-UniPathway"/>
</dbReference>
<evidence type="ECO:0000256" key="8">
    <source>
        <dbReference type="ARBA" id="ARBA00023136"/>
    </source>
</evidence>
<comment type="pathway">
    <text evidence="2">Glycolipid biosynthesis; glycosylphosphatidylinositol-anchor biosynthesis.</text>
</comment>
<feature type="region of interest" description="Disordered" evidence="10">
    <location>
        <begin position="718"/>
        <end position="768"/>
    </location>
</feature>
<dbReference type="OrthoDB" id="28748at2759"/>
<keyword evidence="6" id="KW-0256">Endoplasmic reticulum</keyword>
<evidence type="ECO:0000256" key="4">
    <source>
        <dbReference type="ARBA" id="ARBA00022502"/>
    </source>
</evidence>
<comment type="similarity">
    <text evidence="3">Belongs to the PIGS family.</text>
</comment>
<proteinExistence type="inferred from homology"/>
<dbReference type="EMBL" id="GL378381">
    <property type="protein sequence ID" value="EFJ42574.1"/>
    <property type="molecule type" value="Genomic_DNA"/>
</dbReference>